<dbReference type="AlphaFoldDB" id="A0A0P7YSY2"/>
<feature type="compositionally biased region" description="Polar residues" evidence="1">
    <location>
        <begin position="902"/>
        <end position="912"/>
    </location>
</feature>
<gene>
    <name evidence="3" type="ORF">HLUCCA11_18120</name>
</gene>
<dbReference type="SUPFAM" id="SSF51126">
    <property type="entry name" value="Pectin lyase-like"/>
    <property type="match status" value="3"/>
</dbReference>
<dbReference type="NCBIfam" id="TIGR01901">
    <property type="entry name" value="adhes_NPXG"/>
    <property type="match status" value="1"/>
</dbReference>
<sequence length="957" mass="97284">MFKGVHIQGLAATLFGSVGFACPAFGQIIPDTTSGSVTTSTGSITTITGGTRSENTLFHSFESFNIASGQRAQFDHANDLTTLITRVTGADLSFIDGMLATQGTADFFLINPNGIVFGAEATLNVGGSFFASTAESIVFSDDTEFSAAVPQHASLLTVTTPIGLQYGSTRNGIEVLGEGHGFTIDPSTLEVLPTVPRIGLRVPEGNTLALLGGDVMLDGGSLTASQGNIVLLGAGPDSTVTFGKDQLGWTIQPEDTSSLLDITLLNASSLLTSGRGGGRIQLEGRRIDVLDGSTLLANTLETVASRGVTLKATEAINLVGAELDPITNEAFFPTSLFAEVGLGAVGSGGNVKLLAPSILVADGAQVSTSVFGEGLGGSIAVQGDQVKLSGGTPEFGSSGFFLSVANPLASGAGGDFTLQANQLLIDKGAIIDASTFGLGDSGKITIDASLIELTGQAGPLNPSRILSQVEGQGNGGNIFILGDIFNISEGANLSTIVFGQGAGGTITVLADQVNIKNNSPNQAQFKSGIFSTLEQGSTGSGGDINLMTQQLTITEGGGIDSSTASSQEAGNIVIQAQSVELVGQDDAPTGIFSFVATDSMGSGGKIDLTTEALTVLNGAQIVTGTNGPGHASDLQISANTITLDGRNNSGRSGLFASALEDTGNGGTIIIQTNVLDVQNGATINAGNFPSVNALDISPGQGAAGSMDIIAKTVRLRNQGRITTSTFAGDKGNIRLESDVILLRDNSSITTNASQGATGGNVTILSNFLIAVPTENSDITANALQGQGGRVEITAQAVYGFDFQDSLTPRSDITATSEIGLDGEVVVNRLSVDPSQDLLPLPSDVSDNADQITAGCPANEGSNFIASGRGGLPDDLASQIRSFSVLPSFERQAEDRSADGQEDNTAIGNGSDQALTIGAPPVLEAQGWARSPDGTVVLVAGNEPVPDVQVACLGGEAT</sequence>
<dbReference type="InterPro" id="IPR011050">
    <property type="entry name" value="Pectin_lyase_fold/virulence"/>
</dbReference>
<reference evidence="3 4" key="1">
    <citation type="submission" date="2015-09" db="EMBL/GenBank/DDBJ databases">
        <title>Identification and resolution of microdiversity through metagenomic sequencing of parallel consortia.</title>
        <authorList>
            <person name="Nelson W.C."/>
            <person name="Romine M.F."/>
            <person name="Lindemann S.R."/>
        </authorList>
    </citation>
    <scope>NUCLEOTIDE SEQUENCE [LARGE SCALE GENOMIC DNA]</scope>
    <source>
        <strain evidence="3">Ana</strain>
    </source>
</reference>
<dbReference type="InterPro" id="IPR008638">
    <property type="entry name" value="FhaB/CdiA-like_TPS"/>
</dbReference>
<proteinExistence type="predicted"/>
<evidence type="ECO:0000259" key="2">
    <source>
        <dbReference type="SMART" id="SM00912"/>
    </source>
</evidence>
<dbReference type="Gene3D" id="2.160.20.10">
    <property type="entry name" value="Single-stranded right-handed beta-helix, Pectin lyase-like"/>
    <property type="match status" value="2"/>
</dbReference>
<comment type="caution">
    <text evidence="3">The sequence shown here is derived from an EMBL/GenBank/DDBJ whole genome shotgun (WGS) entry which is preliminary data.</text>
</comment>
<accession>A0A0P7YSY2</accession>
<dbReference type="EMBL" id="LJZR01000030">
    <property type="protein sequence ID" value="KPQ33539.1"/>
    <property type="molecule type" value="Genomic_DNA"/>
</dbReference>
<feature type="region of interest" description="Disordered" evidence="1">
    <location>
        <begin position="892"/>
        <end position="912"/>
    </location>
</feature>
<evidence type="ECO:0000313" key="3">
    <source>
        <dbReference type="EMBL" id="KPQ33539.1"/>
    </source>
</evidence>
<evidence type="ECO:0000256" key="1">
    <source>
        <dbReference type="SAM" id="MobiDB-lite"/>
    </source>
</evidence>
<dbReference type="Proteomes" id="UP000050465">
    <property type="component" value="Unassembled WGS sequence"/>
</dbReference>
<dbReference type="STRING" id="1666911.HLUCCA11_18120"/>
<evidence type="ECO:0000313" key="4">
    <source>
        <dbReference type="Proteomes" id="UP000050465"/>
    </source>
</evidence>
<dbReference type="SMART" id="SM00912">
    <property type="entry name" value="Haemagg_act"/>
    <property type="match status" value="1"/>
</dbReference>
<dbReference type="Pfam" id="PF05860">
    <property type="entry name" value="TPS"/>
    <property type="match status" value="1"/>
</dbReference>
<dbReference type="PROSITE" id="PS51257">
    <property type="entry name" value="PROKAR_LIPOPROTEIN"/>
    <property type="match status" value="1"/>
</dbReference>
<protein>
    <submittedName>
        <fullName evidence="3">Large exoproteins involved in heme utilization or adhesion</fullName>
    </submittedName>
</protein>
<feature type="domain" description="Filamentous haemagglutinin FhaB/tRNA nuclease CdiA-like TPS" evidence="2">
    <location>
        <begin position="28"/>
        <end position="140"/>
    </location>
</feature>
<organism evidence="3 4">
    <name type="scientific">Phormidesmis priestleyi Ana</name>
    <dbReference type="NCBI Taxonomy" id="1666911"/>
    <lineage>
        <taxon>Bacteria</taxon>
        <taxon>Bacillati</taxon>
        <taxon>Cyanobacteriota</taxon>
        <taxon>Cyanophyceae</taxon>
        <taxon>Leptolyngbyales</taxon>
        <taxon>Leptolyngbyaceae</taxon>
        <taxon>Phormidesmis</taxon>
    </lineage>
</organism>
<dbReference type="InterPro" id="IPR012334">
    <property type="entry name" value="Pectin_lyas_fold"/>
</dbReference>
<name>A0A0P7YSY2_9CYAN</name>